<dbReference type="EMBL" id="KZ155793">
    <property type="protein sequence ID" value="OUS45016.1"/>
    <property type="molecule type" value="Genomic_DNA"/>
</dbReference>
<proteinExistence type="predicted"/>
<accession>A0A1Y5I6A1</accession>
<dbReference type="PANTHER" id="PTHR47215:SF1">
    <property type="entry name" value="F9L1.8 PROTEIN"/>
    <property type="match status" value="1"/>
</dbReference>
<dbReference type="eggNOG" id="ENOG502S4EB">
    <property type="taxonomic scope" value="Eukaryota"/>
</dbReference>
<protein>
    <submittedName>
        <fullName evidence="1">Uncharacterized protein</fullName>
    </submittedName>
</protein>
<dbReference type="PANTHER" id="PTHR47215">
    <property type="match status" value="1"/>
</dbReference>
<dbReference type="InterPro" id="IPR039261">
    <property type="entry name" value="FNR_nucleotide-bd"/>
</dbReference>
<dbReference type="SUPFAM" id="SSF52343">
    <property type="entry name" value="Ferredoxin reductase-like, C-terminal NADP-linked domain"/>
    <property type="match status" value="1"/>
</dbReference>
<gene>
    <name evidence="1" type="ORF">BE221DRAFT_120848</name>
</gene>
<dbReference type="AlphaFoldDB" id="A0A1Y5I6A1"/>
<sequence length="328" mass="35779">MIISCTTRTSRPRVFRRTETATRRKRVVSERARRDRDSVIPRSGAIGGSESFECVVIENRAASVDGAKRTLVVAIEDAQNVRGKELRRTTERTFVDSGKKWTERYETPGQFVKARGDGWESGALAIARSPYHVRYDSARLDSAKVEFLVDERTGAATLTGAKPGDVFYVSEPLGCGFSNVLFADRSLKNAMQHECPCIIIACGTRGLAHARSLLDWQPVMAYADAHPVSLFYLCESQEGAALLSLHDEWREEGFKVVPCYGALEDQLFLMEQCFLTGAVAAGGKPTVLGPSAASCSVLLAGAEGETAGRILTLLTSRGIARENILTPN</sequence>
<reference evidence="1" key="1">
    <citation type="submission" date="2017-04" db="EMBL/GenBank/DDBJ databases">
        <title>Population genomics of picophytoplankton unveils novel chromosome hypervariability.</title>
        <authorList>
            <consortium name="DOE Joint Genome Institute"/>
            <person name="Blanc-Mathieu R."/>
            <person name="Krasovec M."/>
            <person name="Hebrard M."/>
            <person name="Yau S."/>
            <person name="Desgranges E."/>
            <person name="Martin J."/>
            <person name="Schackwitz W."/>
            <person name="Kuo A."/>
            <person name="Salin G."/>
            <person name="Donnadieu C."/>
            <person name="Desdevises Y."/>
            <person name="Sanchez-Ferandin S."/>
            <person name="Moreau H."/>
            <person name="Rivals E."/>
            <person name="Grigoriev I.V."/>
            <person name="Grimsley N."/>
            <person name="Eyre-Walker A."/>
            <person name="Piganeau G."/>
        </authorList>
    </citation>
    <scope>NUCLEOTIDE SEQUENCE [LARGE SCALE GENOMIC DNA]</scope>
    <source>
        <strain evidence="1">RCC 1115</strain>
    </source>
</reference>
<dbReference type="Proteomes" id="UP000195557">
    <property type="component" value="Unassembled WGS sequence"/>
</dbReference>
<evidence type="ECO:0000313" key="1">
    <source>
        <dbReference type="EMBL" id="OUS45016.1"/>
    </source>
</evidence>
<organism evidence="1">
    <name type="scientific">Ostreococcus tauri</name>
    <name type="common">Marine green alga</name>
    <dbReference type="NCBI Taxonomy" id="70448"/>
    <lineage>
        <taxon>Eukaryota</taxon>
        <taxon>Viridiplantae</taxon>
        <taxon>Chlorophyta</taxon>
        <taxon>Mamiellophyceae</taxon>
        <taxon>Mamiellales</taxon>
        <taxon>Bathycoccaceae</taxon>
        <taxon>Ostreococcus</taxon>
    </lineage>
</organism>
<name>A0A1Y5I6A1_OSTTA</name>